<dbReference type="Proteomes" id="UP000018050">
    <property type="component" value="Unassembled WGS sequence"/>
</dbReference>
<dbReference type="InterPro" id="IPR046341">
    <property type="entry name" value="SET_dom_sf"/>
</dbReference>
<feature type="compositionally biased region" description="Basic and acidic residues" evidence="2">
    <location>
        <begin position="2143"/>
        <end position="2168"/>
    </location>
</feature>
<sequence>MAEISSDSDDECVCTGIVGGPSGAPSRTPRPQRGAFFPSGEVMASPSRGRLTNACSAANDAGEVVVMEYSSTYMRVEHRIDGGAPYLGCCGSPAATAKRRALENLERQRAQQIETPNHFISPKTCGHQNLKRRSSMYAASTLASRYKQNLGDAQQQQQQQGGKPHEASQVFNLLEFGLSGVRKTSFTHSVSEDLSGVIHITALFCCSSFYLLLNNTDQAVNAKGQKVEWLRHALYGVGTFVDVERAHEYVECVKALGRERRLKAYGRHEDLREKFQRRPDEWRFWCKGIGGKHFITKRLKLEDILLPRESLTGVFGHVKDLRGLLAQEGLKPTNQCAAKVIISLKEQIIRCLEGRQNFIAVEKCGPTHNVQLAEEEHRERVGLQSQAVPQHFRAVASLGEYDALPAATILGPPYGGVMRPAGELALMQIIHDQMRNLQGPPRQSYAFRIDNLSCIGEWEAQEDKEEARRGFETDADFEDPENSVSGEEGLEEVWDAGSKPLASLDEIHNYVQRTMNRLASCRTIEEATQIERDFCLKDPDIRMDGGSSTEPDFPELDAMDYRSEYSMMNDAHGSTNIGDVNNCHTLMVIIAGLPFFFPVTNRPVRNGEELLLSYGPHYWTGNQSPESLLSATFLQMKAMLNLSFQNKRDEIGRAEDVRDDTARLDKSLADERAAADVAELLQRLDLSEGLTEQRMRAREWVVELRDRLHQEGRGQAVLGALEKTVASLSRGDDLEETFSTLKETTERLSMDYKNRTRELQAQIQRSEEARRQAEDRNAQLQRHIMALNNSSQQQASRMARMAVELRRMHAISLRHFVEKERAASASSFHTDDCPYAKVTELLGIPGLPVHATGGDFQRHEDVCKARRFLLKMELLERHTGKCGQCGMPYVKGPLAPHGEQQHFWHCRAENHDVAELVEEGELLAQGQGFLLQKCLNLLSRDSQLCWFLFEVLCCLAKTFARLRRKHSARRRQWSAWWEETARKVCLPSSSNERSLMGQLQRDHPSRDIHSKPCLAVKEDEVEEGEFRPSDTPHLMTVQGGFHRMAVDGAVRPSSACMHTHAQCSKSCIAAETPGRCSNREAVNGPSASLHGKHEGSPRSEGACVCLANNSNRSGGDSEAEDSCSHEPPWGRRLCVCGGRDTWERAAKRFRLGGGGPLRGGSYSARIQGKAAAGGEPTGKGGASFDLDAFILEDFEDDAVSAHTDWVGWVLDLGALRWSFTGETEEERRKQVLLLMCDLPLLLHVLFYVCFNNCLGFTLIPAALNKDNWLGEFLEAAHQCLQEVESECDPHIHLSACSRKEHDVAEAQRALSETTPTMWISRFFRAVEGAHKALAAIEEQRKAVDVAALERDLARRRHLLHQVETLRDQRAAAALRAAQNGDERSEKELQTEPEEECELWKEIHRLSDAVKIGVSLHLNAWGQQLAHYIDTRYLRLEQYERVERSKEERLRASRRTLQQQQQQDAPEVEKYMTQEQKALVLREKRRETRPNYLRYFTLRTRIGVFDDCVARIKYFAGLEGGNMPSAANRTLAIIAQYADVRPSTWERDVKGVQRPEVEALLQEINNEEEADRMLGKPLFEWAMDNWPQLRKVVEIGVQRATQKANAQLAEIAKKLEASEQEAACLRQQVQDLREELQQLRVPIREHDPGAHPTTQRNAGTEETLLMTFTSLSRNRRVCLYEGTVDEIGGHAAAVSRFLLPPTPLIFEPPIDVNKSGCLYGFLPVGRTDHFTVDVVLRLPVLSSDGFRMVFVHPSSGNRNYAPLGQPRQQLTSVYDPLICTRDFPHRCALLLAARYWVVSVGNSDRVQRVDLGVGTRPPSSPPCGAGDPPSSPVEHFFSFFKQDVSESKPEKNAPFIRVTLKCQREASVGSAKEGQRQMPSMRVFPFINGESLESFTVPRMPDFYKICGIMFSCDFNPEELPVPPDPGLLLPGQLYASSAAQDVLLVSSSGDAKPEEVGSTDEETISSSFSFAVKPQQAATMRQDEELVSWGAAEREWPGARIPNGLAFNIDRSTRGDELFSIPSVAPAEDIIEQRRQQQLLLESLLRSPREGGSLLFQQQLRTLSRHSQPIGAYEEHCTRLGQVEGHFRSTVQQDQSRLSRERERAAQNATVPPFILRKKAGRQTTQGLTVSDGLQKGAGRQLPHQEVETQTHRDGGACRRWKSEQRAE</sequence>
<organism evidence="3 4">
    <name type="scientific">Eimeria acervulina</name>
    <name type="common">Coccidian parasite</name>
    <dbReference type="NCBI Taxonomy" id="5801"/>
    <lineage>
        <taxon>Eukaryota</taxon>
        <taxon>Sar</taxon>
        <taxon>Alveolata</taxon>
        <taxon>Apicomplexa</taxon>
        <taxon>Conoidasida</taxon>
        <taxon>Coccidia</taxon>
        <taxon>Eucoccidiorida</taxon>
        <taxon>Eimeriorina</taxon>
        <taxon>Eimeriidae</taxon>
        <taxon>Eimeria</taxon>
    </lineage>
</organism>
<feature type="region of interest" description="Disordered" evidence="2">
    <location>
        <begin position="1809"/>
        <end position="1829"/>
    </location>
</feature>
<dbReference type="PANTHER" id="PTHR23159:SF60">
    <property type="entry name" value="SPINDLE ASSEMBLY ABNORMAL PROTEIN 4"/>
    <property type="match status" value="1"/>
</dbReference>
<dbReference type="SUPFAM" id="SSF82199">
    <property type="entry name" value="SET domain"/>
    <property type="match status" value="1"/>
</dbReference>
<dbReference type="EMBL" id="HG670848">
    <property type="protein sequence ID" value="CDI78314.1"/>
    <property type="molecule type" value="Genomic_DNA"/>
</dbReference>
<feature type="coiled-coil region" evidence="1">
    <location>
        <begin position="1600"/>
        <end position="1634"/>
    </location>
</feature>
<reference evidence="3" key="2">
    <citation type="submission" date="2013-10" db="EMBL/GenBank/DDBJ databases">
        <authorList>
            <person name="Aslett M."/>
        </authorList>
    </citation>
    <scope>NUCLEOTIDE SEQUENCE</scope>
    <source>
        <strain evidence="3">Houghton</strain>
    </source>
</reference>
<feature type="region of interest" description="Disordered" evidence="2">
    <location>
        <begin position="1450"/>
        <end position="1469"/>
    </location>
</feature>
<feature type="coiled-coil region" evidence="1">
    <location>
        <begin position="749"/>
        <end position="790"/>
    </location>
</feature>
<feature type="region of interest" description="Disordered" evidence="2">
    <location>
        <begin position="1078"/>
        <end position="1098"/>
    </location>
</feature>
<evidence type="ECO:0000313" key="3">
    <source>
        <dbReference type="EMBL" id="CDI78314.1"/>
    </source>
</evidence>
<evidence type="ECO:0000256" key="1">
    <source>
        <dbReference type="SAM" id="Coils"/>
    </source>
</evidence>
<gene>
    <name evidence="3" type="ORF">EAH_00032340</name>
</gene>
<evidence type="ECO:0000313" key="4">
    <source>
        <dbReference type="Proteomes" id="UP000018050"/>
    </source>
</evidence>
<dbReference type="PANTHER" id="PTHR23159">
    <property type="entry name" value="CENTROSOMAL PROTEIN 2"/>
    <property type="match status" value="1"/>
</dbReference>
<evidence type="ECO:0000256" key="2">
    <source>
        <dbReference type="SAM" id="MobiDB-lite"/>
    </source>
</evidence>
<keyword evidence="4" id="KW-1185">Reference proteome</keyword>
<feature type="region of interest" description="Disordered" evidence="2">
    <location>
        <begin position="2119"/>
        <end position="2168"/>
    </location>
</feature>
<proteinExistence type="predicted"/>
<dbReference type="VEuPathDB" id="ToxoDB:EAH_00032340"/>
<accession>U6GIA3</accession>
<dbReference type="RefSeq" id="XP_013251444.1">
    <property type="nucleotide sequence ID" value="XM_013395990.1"/>
</dbReference>
<protein>
    <recommendedName>
        <fullName evidence="5">SET domain-containing protein</fullName>
    </recommendedName>
</protein>
<reference evidence="3" key="1">
    <citation type="submission" date="2013-10" db="EMBL/GenBank/DDBJ databases">
        <title>Genomic analysis of the causative agents of coccidiosis in chickens.</title>
        <authorList>
            <person name="Reid A.J."/>
            <person name="Blake D."/>
            <person name="Billington K."/>
            <person name="Browne H."/>
            <person name="Dunn M."/>
            <person name="Hung S."/>
            <person name="Kawahara F."/>
            <person name="Miranda-Saavedra D."/>
            <person name="Mourier T."/>
            <person name="Nagra H."/>
            <person name="Otto T.D."/>
            <person name="Rawlings N."/>
            <person name="Sanchez A."/>
            <person name="Sanders M."/>
            <person name="Subramaniam C."/>
            <person name="Tay Y."/>
            <person name="Dear P."/>
            <person name="Doerig C."/>
            <person name="Gruber A."/>
            <person name="Parkinson J."/>
            <person name="Shirley M."/>
            <person name="Wan K.L."/>
            <person name="Berriman M."/>
            <person name="Tomley F."/>
            <person name="Pain A."/>
        </authorList>
    </citation>
    <scope>NUCLEOTIDE SEQUENCE</scope>
    <source>
        <strain evidence="3">Houghton</strain>
    </source>
</reference>
<dbReference type="GeneID" id="25271304"/>
<evidence type="ECO:0008006" key="5">
    <source>
        <dbReference type="Google" id="ProtNLM"/>
    </source>
</evidence>
<name>U6GIA3_EIMAC</name>
<keyword evidence="1" id="KW-0175">Coiled coil</keyword>
<dbReference type="OrthoDB" id="348247at2759"/>